<dbReference type="STRING" id="2064.TR51_19155"/>
<dbReference type="GO" id="GO:0005524">
    <property type="term" value="F:ATP binding"/>
    <property type="evidence" value="ECO:0007669"/>
    <property type="project" value="InterPro"/>
</dbReference>
<evidence type="ECO:0000256" key="1">
    <source>
        <dbReference type="SAM" id="MobiDB-lite"/>
    </source>
</evidence>
<dbReference type="SUPFAM" id="SSF52540">
    <property type="entry name" value="P-loop containing nucleoside triphosphate hydrolases"/>
    <property type="match status" value="1"/>
</dbReference>
<dbReference type="GO" id="GO:0006260">
    <property type="term" value="P:DNA replication"/>
    <property type="evidence" value="ECO:0007669"/>
    <property type="project" value="InterPro"/>
</dbReference>
<sequence>MSLGVHKARPLLPQLIRDAEQGTITELTRGEGERALLVSAHLATAAGLPTAGVPAFGIAEARPVLGDLVAHAATGTPQVLLRHKRPVAVLACATALFPATVTPPPAVPVAAPAAAPAPSNTDTGTLPEAVSAQTPAAASPAAAIDSLAAIAPLAADAGPAAVTEPPAVGPSTTAAAPAPEPAAAVVPSAPRRRLAPLGAVLDTLLPAAAAGDGEPAPPTGVPTGIPTLDQALGGLQPGRFYLAAGAPGTGASLLAISAARATALTQHRTVLYAASGLTRADIAARLIAAHTPADYRRLRANTLDDTERRAVARTAELLTAAPLLIDDGTGLDAEAITTTAADVPDLALVVVDRLQTIP</sequence>
<keyword evidence="4" id="KW-1185">Reference proteome</keyword>
<dbReference type="Gene3D" id="3.40.50.300">
    <property type="entry name" value="P-loop containing nucleotide triphosphate hydrolases"/>
    <property type="match status" value="1"/>
</dbReference>
<dbReference type="EMBL" id="JXZB01000003">
    <property type="protein sequence ID" value="KIQ64265.1"/>
    <property type="molecule type" value="Genomic_DNA"/>
</dbReference>
<organism evidence="3 4">
    <name type="scientific">Kitasatospora griseola</name>
    <name type="common">Streptomyces griseolosporeus</name>
    <dbReference type="NCBI Taxonomy" id="2064"/>
    <lineage>
        <taxon>Bacteria</taxon>
        <taxon>Bacillati</taxon>
        <taxon>Actinomycetota</taxon>
        <taxon>Actinomycetes</taxon>
        <taxon>Kitasatosporales</taxon>
        <taxon>Streptomycetaceae</taxon>
        <taxon>Kitasatospora</taxon>
    </lineage>
</organism>
<dbReference type="AlphaFoldDB" id="A0A0D0N7Z5"/>
<evidence type="ECO:0000313" key="3">
    <source>
        <dbReference type="EMBL" id="KIQ64265.1"/>
    </source>
</evidence>
<protein>
    <recommendedName>
        <fullName evidence="2">SF4 helicase domain-containing protein</fullName>
    </recommendedName>
</protein>
<comment type="caution">
    <text evidence="3">The sequence shown here is derived from an EMBL/GenBank/DDBJ whole genome shotgun (WGS) entry which is preliminary data.</text>
</comment>
<evidence type="ECO:0000313" key="4">
    <source>
        <dbReference type="Proteomes" id="UP000032066"/>
    </source>
</evidence>
<dbReference type="Pfam" id="PF03796">
    <property type="entry name" value="DnaB_C"/>
    <property type="match status" value="1"/>
</dbReference>
<feature type="region of interest" description="Disordered" evidence="1">
    <location>
        <begin position="162"/>
        <end position="187"/>
    </location>
</feature>
<feature type="domain" description="SF4 helicase" evidence="2">
    <location>
        <begin position="214"/>
        <end position="358"/>
    </location>
</feature>
<dbReference type="InterPro" id="IPR027417">
    <property type="entry name" value="P-loop_NTPase"/>
</dbReference>
<dbReference type="GO" id="GO:0003678">
    <property type="term" value="F:DNA helicase activity"/>
    <property type="evidence" value="ECO:0007669"/>
    <property type="project" value="InterPro"/>
</dbReference>
<accession>A0A0D0N7Z5</accession>
<gene>
    <name evidence="3" type="ORF">TR51_19155</name>
</gene>
<proteinExistence type="predicted"/>
<dbReference type="PANTHER" id="PTHR30153:SF2">
    <property type="entry name" value="REPLICATIVE DNA HELICASE"/>
    <property type="match status" value="1"/>
</dbReference>
<feature type="non-terminal residue" evidence="3">
    <location>
        <position position="358"/>
    </location>
</feature>
<dbReference type="Proteomes" id="UP000032066">
    <property type="component" value="Unassembled WGS sequence"/>
</dbReference>
<dbReference type="GO" id="GO:0005829">
    <property type="term" value="C:cytosol"/>
    <property type="evidence" value="ECO:0007669"/>
    <property type="project" value="TreeGrafter"/>
</dbReference>
<name>A0A0D0N7Z5_KITGR</name>
<dbReference type="InterPro" id="IPR007694">
    <property type="entry name" value="DNA_helicase_DnaB-like_C"/>
</dbReference>
<evidence type="ECO:0000259" key="2">
    <source>
        <dbReference type="PROSITE" id="PS51199"/>
    </source>
</evidence>
<dbReference type="PANTHER" id="PTHR30153">
    <property type="entry name" value="REPLICATIVE DNA HELICASE DNAB"/>
    <property type="match status" value="1"/>
</dbReference>
<dbReference type="PROSITE" id="PS51199">
    <property type="entry name" value="SF4_HELICASE"/>
    <property type="match status" value="1"/>
</dbReference>
<reference evidence="3 4" key="1">
    <citation type="submission" date="2015-02" db="EMBL/GenBank/DDBJ databases">
        <title>Draft genome sequence of Kitasatospora griseola MF730-N6, a bafilomycin, terpentecin and satosporin producer.</title>
        <authorList>
            <person name="Arens J.C."/>
            <person name="Haltli B."/>
            <person name="Kerr R.G."/>
        </authorList>
    </citation>
    <scope>NUCLEOTIDE SEQUENCE [LARGE SCALE GENOMIC DNA]</scope>
    <source>
        <strain evidence="3 4">MF730-N6</strain>
    </source>
</reference>